<evidence type="ECO:0000256" key="2">
    <source>
        <dbReference type="ARBA" id="ARBA00022723"/>
    </source>
</evidence>
<dbReference type="SUPFAM" id="SSF109854">
    <property type="entry name" value="DinB/YfiT-like putative metalloenzymes"/>
    <property type="match status" value="1"/>
</dbReference>
<evidence type="ECO:0000313" key="4">
    <source>
        <dbReference type="Proteomes" id="UP001236507"/>
    </source>
</evidence>
<comment type="caution">
    <text evidence="3">The sequence shown here is derived from an EMBL/GenBank/DDBJ whole genome shotgun (WGS) entry which is preliminary data.</text>
</comment>
<keyword evidence="2" id="KW-0479">Metal-binding</keyword>
<name>A0ABT6YD88_9BACT</name>
<reference evidence="3 4" key="1">
    <citation type="submission" date="2023-05" db="EMBL/GenBank/DDBJ databases">
        <title>Novel species of genus Flectobacillus isolated from stream in China.</title>
        <authorList>
            <person name="Lu H."/>
        </authorList>
    </citation>
    <scope>NUCLEOTIDE SEQUENCE [LARGE SCALE GENOMIC DNA]</scope>
    <source>
        <strain evidence="3 4">KCTC 42575</strain>
    </source>
</reference>
<sequence length="163" mass="18920">MLPQTNVEVLTQLTDLLGKMSDEQYKKPLKQLHDNSIGQHVRHIVEFYQCLLKGYISGTVNYDNRERKAQIETDRYFTLQVLGAIIGKLTFWEEDKVLSLATSYDGEELLEMPTSFNRELVYLIEHTIHHLAIIKIGLNEAFPMIEIPENFGVAYSTIRFKEK</sequence>
<organism evidence="3 4">
    <name type="scientific">Flectobacillus roseus</name>
    <dbReference type="NCBI Taxonomy" id="502259"/>
    <lineage>
        <taxon>Bacteria</taxon>
        <taxon>Pseudomonadati</taxon>
        <taxon>Bacteroidota</taxon>
        <taxon>Cytophagia</taxon>
        <taxon>Cytophagales</taxon>
        <taxon>Flectobacillaceae</taxon>
        <taxon>Flectobacillus</taxon>
    </lineage>
</organism>
<proteinExistence type="inferred from homology"/>
<accession>A0ABT6YD88</accession>
<comment type="similarity">
    <text evidence="1">Belongs to the DinB family.</text>
</comment>
<dbReference type="PANTHER" id="PTHR39473">
    <property type="match status" value="1"/>
</dbReference>
<dbReference type="InterPro" id="IPR007837">
    <property type="entry name" value="DinB"/>
</dbReference>
<protein>
    <submittedName>
        <fullName evidence="3">DinB family protein</fullName>
    </submittedName>
</protein>
<dbReference type="EMBL" id="JASHIF010000020">
    <property type="protein sequence ID" value="MDI9861510.1"/>
    <property type="molecule type" value="Genomic_DNA"/>
</dbReference>
<evidence type="ECO:0000313" key="3">
    <source>
        <dbReference type="EMBL" id="MDI9861510.1"/>
    </source>
</evidence>
<evidence type="ECO:0000256" key="1">
    <source>
        <dbReference type="ARBA" id="ARBA00008635"/>
    </source>
</evidence>
<dbReference type="RefSeq" id="WP_283345906.1">
    <property type="nucleotide sequence ID" value="NZ_JASHIF010000020.1"/>
</dbReference>
<gene>
    <name evidence="3" type="ORF">QM524_19985</name>
</gene>
<dbReference type="PANTHER" id="PTHR39473:SF1">
    <property type="entry name" value="DINB-LIKE DOMAIN-CONTAINING PROTEIN"/>
    <property type="match status" value="1"/>
</dbReference>
<dbReference type="Gene3D" id="1.20.120.450">
    <property type="entry name" value="dinb family like domain"/>
    <property type="match status" value="1"/>
</dbReference>
<dbReference type="Proteomes" id="UP001236507">
    <property type="component" value="Unassembled WGS sequence"/>
</dbReference>
<dbReference type="InterPro" id="IPR034660">
    <property type="entry name" value="DinB/YfiT-like"/>
</dbReference>
<keyword evidence="4" id="KW-1185">Reference proteome</keyword>
<dbReference type="Pfam" id="PF05163">
    <property type="entry name" value="DinB"/>
    <property type="match status" value="1"/>
</dbReference>